<dbReference type="SUPFAM" id="SSF55486">
    <property type="entry name" value="Metalloproteases ('zincins'), catalytic domain"/>
    <property type="match status" value="1"/>
</dbReference>
<reference evidence="13" key="2">
    <citation type="journal article" date="2016" name="Genome Announc.">
        <title>Draft Genome Sequences of Two Novel Amoeba-Resistant Intranuclear Bacteria, 'Candidatus Berkiella cookevillensis' and 'Candidatus Berkiella aquae'.</title>
        <authorList>
            <person name="Mehari Y.T."/>
            <person name="Arivett B.A."/>
            <person name="Farone A.L."/>
            <person name="Gunderson J.H."/>
            <person name="Farone M.B."/>
        </authorList>
    </citation>
    <scope>NUCLEOTIDE SEQUENCE</scope>
    <source>
        <strain evidence="13">HT99</strain>
    </source>
</reference>
<evidence type="ECO:0000256" key="3">
    <source>
        <dbReference type="ARBA" id="ARBA00022723"/>
    </source>
</evidence>
<dbReference type="GO" id="GO:0006508">
    <property type="term" value="P:proteolysis"/>
    <property type="evidence" value="ECO:0007669"/>
    <property type="project" value="UniProtKB-KW"/>
</dbReference>
<dbReference type="PATRIC" id="fig|1590043.3.peg.3241"/>
<dbReference type="NCBIfam" id="NF008159">
    <property type="entry name" value="PRK10911.1"/>
    <property type="match status" value="1"/>
</dbReference>
<accession>A0A0Q9YKJ0</accession>
<dbReference type="GO" id="GO:0005829">
    <property type="term" value="C:cytosol"/>
    <property type="evidence" value="ECO:0007669"/>
    <property type="project" value="UniProtKB-ARBA"/>
</dbReference>
<comment type="catalytic activity">
    <reaction evidence="7">
        <text>Hydrolysis of oligopeptides, with broad specificity. Gly or Ala commonly occur as P1 or P1' residues, but more distant residues are also important, as is shown by the fact that Z-Gly-Pro-Gly-|-Gly-Pro-Ala is cleaved, but not Z-(Gly)(5).</text>
        <dbReference type="EC" id="3.4.24.70"/>
    </reaction>
</comment>
<name>A0A0Q9YKJ0_9GAMM</name>
<dbReference type="Proteomes" id="UP000051497">
    <property type="component" value="Unassembled WGS sequence"/>
</dbReference>
<proteinExistence type="inferred from homology"/>
<protein>
    <recommendedName>
        <fullName evidence="8">oligopeptidase A</fullName>
        <ecNumber evidence="8">3.4.24.70</ecNumber>
    </recommendedName>
</protein>
<evidence type="ECO:0000256" key="8">
    <source>
        <dbReference type="ARBA" id="ARBA00026100"/>
    </source>
</evidence>
<dbReference type="Pfam" id="PF01432">
    <property type="entry name" value="Peptidase_M3"/>
    <property type="match status" value="1"/>
</dbReference>
<dbReference type="FunFam" id="3.40.390.10:FF:000009">
    <property type="entry name" value="Oligopeptidase A"/>
    <property type="match status" value="1"/>
</dbReference>
<dbReference type="Pfam" id="PF19310">
    <property type="entry name" value="TOP_N"/>
    <property type="match status" value="1"/>
</dbReference>
<evidence type="ECO:0000256" key="2">
    <source>
        <dbReference type="ARBA" id="ARBA00022670"/>
    </source>
</evidence>
<dbReference type="EMBL" id="LKAJ01000028">
    <property type="protein sequence ID" value="KRG17492.1"/>
    <property type="molecule type" value="Genomic_DNA"/>
</dbReference>
<keyword evidence="14" id="KW-1185">Reference proteome</keyword>
<feature type="domain" description="Peptidase M3A/M3B catalytic" evidence="10">
    <location>
        <begin position="223"/>
        <end position="676"/>
    </location>
</feature>
<evidence type="ECO:0000256" key="7">
    <source>
        <dbReference type="ARBA" id="ARBA00024603"/>
    </source>
</evidence>
<dbReference type="InterPro" id="IPR034005">
    <property type="entry name" value="M3A_DCP"/>
</dbReference>
<feature type="domain" description="Oligopeptidase A N-terminal" evidence="11">
    <location>
        <begin position="27"/>
        <end position="147"/>
    </location>
</feature>
<dbReference type="InterPro" id="IPR045090">
    <property type="entry name" value="Pept_M3A_M3B"/>
</dbReference>
<dbReference type="EC" id="3.4.24.70" evidence="8"/>
<dbReference type="GO" id="GO:0004222">
    <property type="term" value="F:metalloendopeptidase activity"/>
    <property type="evidence" value="ECO:0007669"/>
    <property type="project" value="UniProtKB-EC"/>
</dbReference>
<keyword evidence="4 9" id="KW-0378">Hydrolase</keyword>
<dbReference type="GO" id="GO:0006518">
    <property type="term" value="P:peptide metabolic process"/>
    <property type="evidence" value="ECO:0007669"/>
    <property type="project" value="TreeGrafter"/>
</dbReference>
<comment type="caution">
    <text evidence="12">The sequence shown here is derived from an EMBL/GenBank/DDBJ whole genome shotgun (WGS) entry which is preliminary data.</text>
</comment>
<keyword evidence="6 9" id="KW-0482">Metalloprotease</keyword>
<gene>
    <name evidence="12" type="primary">prlC</name>
    <name evidence="13" type="ORF">HT99x_000120</name>
    <name evidence="12" type="ORF">HT99x_03185</name>
</gene>
<evidence type="ECO:0000256" key="4">
    <source>
        <dbReference type="ARBA" id="ARBA00022801"/>
    </source>
</evidence>
<evidence type="ECO:0000259" key="10">
    <source>
        <dbReference type="Pfam" id="PF01432"/>
    </source>
</evidence>
<dbReference type="GO" id="GO:0046872">
    <property type="term" value="F:metal ion binding"/>
    <property type="evidence" value="ECO:0007669"/>
    <property type="project" value="UniProtKB-UniRule"/>
</dbReference>
<keyword evidence="2 9" id="KW-0645">Protease</keyword>
<comment type="similarity">
    <text evidence="1 9">Belongs to the peptidase M3 family.</text>
</comment>
<dbReference type="InterPro" id="IPR045666">
    <property type="entry name" value="OpdA_N"/>
</dbReference>
<dbReference type="STRING" id="295108.HT99x_03185"/>
<dbReference type="InterPro" id="IPR024079">
    <property type="entry name" value="MetalloPept_cat_dom_sf"/>
</dbReference>
<dbReference type="PANTHER" id="PTHR11804">
    <property type="entry name" value="PROTEASE M3 THIMET OLIGOPEPTIDASE-RELATED"/>
    <property type="match status" value="1"/>
</dbReference>
<organism evidence="12">
    <name type="scientific">Candidatus Berkiella aquae</name>
    <dbReference type="NCBI Taxonomy" id="295108"/>
    <lineage>
        <taxon>Bacteria</taxon>
        <taxon>Pseudomonadati</taxon>
        <taxon>Pseudomonadota</taxon>
        <taxon>Gammaproteobacteria</taxon>
        <taxon>Candidatus Berkiellales</taxon>
        <taxon>Candidatus Berkiellaceae</taxon>
        <taxon>Candidatus Berkiella</taxon>
    </lineage>
</organism>
<evidence type="ECO:0000256" key="5">
    <source>
        <dbReference type="ARBA" id="ARBA00022833"/>
    </source>
</evidence>
<comment type="cofactor">
    <cofactor evidence="9">
        <name>Zn(2+)</name>
        <dbReference type="ChEBI" id="CHEBI:29105"/>
    </cofactor>
    <text evidence="9">Binds 1 zinc ion.</text>
</comment>
<dbReference type="InterPro" id="IPR024080">
    <property type="entry name" value="Neurolysin/TOP_N"/>
</dbReference>
<evidence type="ECO:0000313" key="12">
    <source>
        <dbReference type="EMBL" id="KRG17492.1"/>
    </source>
</evidence>
<evidence type="ECO:0000259" key="11">
    <source>
        <dbReference type="Pfam" id="PF19310"/>
    </source>
</evidence>
<dbReference type="OrthoDB" id="9773538at2"/>
<evidence type="ECO:0000313" key="13">
    <source>
        <dbReference type="EMBL" id="MCS5709822.1"/>
    </source>
</evidence>
<dbReference type="InterPro" id="IPR024077">
    <property type="entry name" value="Neurolysin/TOP_dom2"/>
</dbReference>
<evidence type="ECO:0000256" key="1">
    <source>
        <dbReference type="ARBA" id="ARBA00006040"/>
    </source>
</evidence>
<dbReference type="CDD" id="cd06456">
    <property type="entry name" value="M3A_DCP"/>
    <property type="match status" value="1"/>
</dbReference>
<dbReference type="Gene3D" id="3.40.390.10">
    <property type="entry name" value="Collagenase (Catalytic Domain)"/>
    <property type="match status" value="1"/>
</dbReference>
<dbReference type="PANTHER" id="PTHR11804:SF84">
    <property type="entry name" value="SACCHAROLYSIN"/>
    <property type="match status" value="1"/>
</dbReference>
<dbReference type="EMBL" id="LKAJ02000001">
    <property type="protein sequence ID" value="MCS5709822.1"/>
    <property type="molecule type" value="Genomic_DNA"/>
</dbReference>
<dbReference type="Gene3D" id="1.10.1370.10">
    <property type="entry name" value="Neurolysin, domain 3"/>
    <property type="match status" value="1"/>
</dbReference>
<evidence type="ECO:0000313" key="14">
    <source>
        <dbReference type="Proteomes" id="UP000051497"/>
    </source>
</evidence>
<evidence type="ECO:0000256" key="9">
    <source>
        <dbReference type="RuleBase" id="RU003435"/>
    </source>
</evidence>
<keyword evidence="3 9" id="KW-0479">Metal-binding</keyword>
<dbReference type="Gene3D" id="1.20.1050.40">
    <property type="entry name" value="Endopeptidase. Chain P, domain 1"/>
    <property type="match status" value="1"/>
</dbReference>
<reference evidence="12" key="1">
    <citation type="submission" date="2015-09" db="EMBL/GenBank/DDBJ databases">
        <title>Draft Genome Sequences of Two Novel Amoeba-resistant Intranuclear Bacteria, Candidatus Berkiella cookevillensis and Candidatus Berkiella aquae.</title>
        <authorList>
            <person name="Mehari Y.T."/>
            <person name="Arivett B.A."/>
            <person name="Farone A.L."/>
            <person name="Gunderson J.H."/>
            <person name="Farone M.B."/>
        </authorList>
    </citation>
    <scope>NUCLEOTIDE SEQUENCE [LARGE SCALE GENOMIC DNA]</scope>
    <source>
        <strain evidence="12">HT99</strain>
    </source>
</reference>
<dbReference type="InterPro" id="IPR001567">
    <property type="entry name" value="Pept_M3A_M3B_dom"/>
</dbReference>
<dbReference type="AlphaFoldDB" id="A0A0Q9YKJ0"/>
<evidence type="ECO:0000256" key="6">
    <source>
        <dbReference type="ARBA" id="ARBA00023049"/>
    </source>
</evidence>
<dbReference type="RefSeq" id="WP_075067764.1">
    <property type="nucleotide sequence ID" value="NZ_LKAJ02000001.1"/>
</dbReference>
<sequence length="679" mass="77968">MKNPLLEPFDLPPFARIQAEHVTPAINTLIERNLKQIDELTKAQQNPTWDSLIAPIEALDDELNKAWSPVSHLNSVLNTKELREAYHQCLPKLSEYGTTVGQNKNLYDAYIAIKSAGSFSALEKAQQKTITNAIRDFELSGVALPAAQKEQFAQLSKKLSELQSRFQDNVMDATDSWHFDVKDENELMGIPKESIALAKQVAEKAQVAGWRLTLDFPCYYAVITHANNRELRKMIHKAYNTRASELGENPEKWNNAALMEQILATRHELARLLGFANFAERSLIKKMAKKTDRVMNFLNDLAKLAKPFAEKEFAELKAFAKEKYDMQTLEPWDIAYYSEKLQQAQYSLSEELLRPYFPAPQVINGLFEVVKRLYGLHIVEETTFETWHPDVRFFAIYDKEQQLLGKFYLDLYARNQKRGGAWMDEACVRRVQAGKLQIPVAYLTCNFRAPLKDEQALLTHDEVITLFHEFGHGLHHLLTKIDYPSVSGINGVPWDAVELPSQFMENWCWQEEALAFISSHYQTKEPLPQDLLQKMMKAKNFQSAMMLMRQLEFALFDFRIHLEYDPKEGGRIQPILDNVRLQYSVVPVAAYSRFPHSFSHIFAGGYAAGYYSYLWAEVLSSDAFSRFEEEGIFNQKTGADFLHKILEKGGSEDPDILFKDFRGRDPELAPLLKHRGLSS</sequence>
<keyword evidence="5 9" id="KW-0862">Zinc</keyword>
<reference evidence="13" key="3">
    <citation type="submission" date="2021-06" db="EMBL/GenBank/DDBJ databases">
        <title>Genomic Description and Analysis of Intracellular Bacteria, Candidatus Berkiella cookevillensis and Candidatus Berkiella aquae.</title>
        <authorList>
            <person name="Kidane D.T."/>
            <person name="Mehari Y.T."/>
            <person name="Rice F.C."/>
            <person name="Arivett B.A."/>
            <person name="Farone A.L."/>
            <person name="Berk S.G."/>
            <person name="Farone M.B."/>
        </authorList>
    </citation>
    <scope>NUCLEOTIDE SEQUENCE</scope>
    <source>
        <strain evidence="13">HT99</strain>
    </source>
</reference>